<keyword evidence="1" id="KW-0472">Membrane</keyword>
<evidence type="ECO:0000313" key="3">
    <source>
        <dbReference type="Proteomes" id="UP001150238"/>
    </source>
</evidence>
<dbReference type="PANTHER" id="PTHR34391:SF1">
    <property type="entry name" value="UPF0658 GOLGI APPARATUS MEMBRANE PROTEIN C1952.10C-RELATED"/>
    <property type="match status" value="1"/>
</dbReference>
<dbReference type="EMBL" id="JANVFS010000030">
    <property type="protein sequence ID" value="KAJ4471076.1"/>
    <property type="molecule type" value="Genomic_DNA"/>
</dbReference>
<gene>
    <name evidence="2" type="ORF">C8J55DRAFT_582486</name>
</gene>
<proteinExistence type="predicted"/>
<reference evidence="2" key="1">
    <citation type="submission" date="2022-08" db="EMBL/GenBank/DDBJ databases">
        <authorList>
            <consortium name="DOE Joint Genome Institute"/>
            <person name="Min B."/>
            <person name="Riley R."/>
            <person name="Sierra-Patev S."/>
            <person name="Naranjo-Ortiz M."/>
            <person name="Looney B."/>
            <person name="Konkel Z."/>
            <person name="Slot J.C."/>
            <person name="Sakamoto Y."/>
            <person name="Steenwyk J.L."/>
            <person name="Rokas A."/>
            <person name="Carro J."/>
            <person name="Camarero S."/>
            <person name="Ferreira P."/>
            <person name="Molpeceres G."/>
            <person name="Ruiz-Duenas F.J."/>
            <person name="Serrano A."/>
            <person name="Henrissat B."/>
            <person name="Drula E."/>
            <person name="Hughes K.W."/>
            <person name="Mata J.L."/>
            <person name="Ishikawa N.K."/>
            <person name="Vargas-Isla R."/>
            <person name="Ushijima S."/>
            <person name="Smith C.A."/>
            <person name="Ahrendt S."/>
            <person name="Andreopoulos W."/>
            <person name="He G."/>
            <person name="Labutti K."/>
            <person name="Lipzen A."/>
            <person name="Ng V."/>
            <person name="Sandor L."/>
            <person name="Barry K."/>
            <person name="Martinez A.T."/>
            <person name="Xiao Y."/>
            <person name="Gibbons J.G."/>
            <person name="Terashima K."/>
            <person name="Hibbett D.S."/>
            <person name="Grigoriev I.V."/>
        </authorList>
    </citation>
    <scope>NUCLEOTIDE SEQUENCE</scope>
    <source>
        <strain evidence="2">Sp2 HRB7682 ss15</strain>
    </source>
</reference>
<keyword evidence="1" id="KW-0812">Transmembrane</keyword>
<dbReference type="Proteomes" id="UP001150238">
    <property type="component" value="Unassembled WGS sequence"/>
</dbReference>
<dbReference type="AlphaFoldDB" id="A0A9W9DII3"/>
<feature type="transmembrane region" description="Helical" evidence="1">
    <location>
        <begin position="192"/>
        <end position="213"/>
    </location>
</feature>
<comment type="caution">
    <text evidence="2">The sequence shown here is derived from an EMBL/GenBank/DDBJ whole genome shotgun (WGS) entry which is preliminary data.</text>
</comment>
<sequence length="291" mass="32167">MYNNSRASAKQIRPPWPNSKALMKNTLPLQTHKLPVRVTCRNNTKEKASWAGSQTNSEALSSWDTEKAALIAARQQAVTVLKTATEKAESASNIAKSNEGAFANRDRNVLIKDYRSSTKLALSKSCLEELDAIIQSTEVLAKLVCNGDLSEAVESCASIEQLLKDAPVALAQSDLKPFYSVIVVLSKNSAEFGLMTISLVMMLAAEIYFSTVFKLVRFYEPSSTSQYNPTRATLIVFTIVAFLLLFGTFVVGLRCFSDFDRGLLPSKVYVTEYVFPLRTSFNGMTVKLWVS</sequence>
<accession>A0A9W9DII3</accession>
<dbReference type="GO" id="GO:0005794">
    <property type="term" value="C:Golgi apparatus"/>
    <property type="evidence" value="ECO:0007669"/>
    <property type="project" value="TreeGrafter"/>
</dbReference>
<dbReference type="PANTHER" id="PTHR34391">
    <property type="entry name" value="UPF0658 GOLGI APPARATUS MEMBRANE PROTEIN C1952.10C-RELATED"/>
    <property type="match status" value="1"/>
</dbReference>
<organism evidence="2 3">
    <name type="scientific">Lentinula lateritia</name>
    <dbReference type="NCBI Taxonomy" id="40482"/>
    <lineage>
        <taxon>Eukaryota</taxon>
        <taxon>Fungi</taxon>
        <taxon>Dikarya</taxon>
        <taxon>Basidiomycota</taxon>
        <taxon>Agaricomycotina</taxon>
        <taxon>Agaricomycetes</taxon>
        <taxon>Agaricomycetidae</taxon>
        <taxon>Agaricales</taxon>
        <taxon>Marasmiineae</taxon>
        <taxon>Omphalotaceae</taxon>
        <taxon>Lentinula</taxon>
    </lineage>
</organism>
<reference evidence="2" key="2">
    <citation type="journal article" date="2023" name="Proc. Natl. Acad. Sci. U.S.A.">
        <title>A global phylogenomic analysis of the shiitake genus Lentinula.</title>
        <authorList>
            <person name="Sierra-Patev S."/>
            <person name="Min B."/>
            <person name="Naranjo-Ortiz M."/>
            <person name="Looney B."/>
            <person name="Konkel Z."/>
            <person name="Slot J.C."/>
            <person name="Sakamoto Y."/>
            <person name="Steenwyk J.L."/>
            <person name="Rokas A."/>
            <person name="Carro J."/>
            <person name="Camarero S."/>
            <person name="Ferreira P."/>
            <person name="Molpeceres G."/>
            <person name="Ruiz-Duenas F.J."/>
            <person name="Serrano A."/>
            <person name="Henrissat B."/>
            <person name="Drula E."/>
            <person name="Hughes K.W."/>
            <person name="Mata J.L."/>
            <person name="Ishikawa N.K."/>
            <person name="Vargas-Isla R."/>
            <person name="Ushijima S."/>
            <person name="Smith C.A."/>
            <person name="Donoghue J."/>
            <person name="Ahrendt S."/>
            <person name="Andreopoulos W."/>
            <person name="He G."/>
            <person name="LaButti K."/>
            <person name="Lipzen A."/>
            <person name="Ng V."/>
            <person name="Riley R."/>
            <person name="Sandor L."/>
            <person name="Barry K."/>
            <person name="Martinez A.T."/>
            <person name="Xiao Y."/>
            <person name="Gibbons J.G."/>
            <person name="Terashima K."/>
            <person name="Grigoriev I.V."/>
            <person name="Hibbett D."/>
        </authorList>
    </citation>
    <scope>NUCLEOTIDE SEQUENCE</scope>
    <source>
        <strain evidence="2">Sp2 HRB7682 ss15</strain>
    </source>
</reference>
<keyword evidence="1" id="KW-1133">Transmembrane helix</keyword>
<dbReference type="InterPro" id="IPR040410">
    <property type="entry name" value="UPF0658_Golgi"/>
</dbReference>
<evidence type="ECO:0000256" key="1">
    <source>
        <dbReference type="SAM" id="Phobius"/>
    </source>
</evidence>
<name>A0A9W9DII3_9AGAR</name>
<evidence type="ECO:0000313" key="2">
    <source>
        <dbReference type="EMBL" id="KAJ4471076.1"/>
    </source>
</evidence>
<feature type="transmembrane region" description="Helical" evidence="1">
    <location>
        <begin position="233"/>
        <end position="256"/>
    </location>
</feature>
<protein>
    <submittedName>
        <fullName evidence="2">Uncharacterized protein</fullName>
    </submittedName>
</protein>